<reference evidence="2 3" key="1">
    <citation type="submission" date="2016-07" db="EMBL/GenBank/DDBJ databases">
        <title>Pervasive Adenine N6-methylation of Active Genes in Fungi.</title>
        <authorList>
            <consortium name="DOE Joint Genome Institute"/>
            <person name="Mondo S.J."/>
            <person name="Dannebaum R.O."/>
            <person name="Kuo R.C."/>
            <person name="Labutti K."/>
            <person name="Haridas S."/>
            <person name="Kuo A."/>
            <person name="Salamov A."/>
            <person name="Ahrendt S.R."/>
            <person name="Lipzen A."/>
            <person name="Sullivan W."/>
            <person name="Andreopoulos W.B."/>
            <person name="Clum A."/>
            <person name="Lindquist E."/>
            <person name="Daum C."/>
            <person name="Ramamoorthy G.K."/>
            <person name="Gryganskyi A."/>
            <person name="Culley D."/>
            <person name="Magnuson J.K."/>
            <person name="James T.Y."/>
            <person name="O'Malley M.A."/>
            <person name="Stajich J.E."/>
            <person name="Spatafora J.W."/>
            <person name="Visel A."/>
            <person name="Grigoriev I.V."/>
        </authorList>
    </citation>
    <scope>NUCLEOTIDE SEQUENCE [LARGE SCALE GENOMIC DNA]</scope>
    <source>
        <strain evidence="2 3">NRRL 2496</strain>
    </source>
</reference>
<dbReference type="InParanoid" id="A0A1X2HBK0"/>
<dbReference type="EMBL" id="MCGN01000005">
    <property type="protein sequence ID" value="ORY96147.1"/>
    <property type="molecule type" value="Genomic_DNA"/>
</dbReference>
<dbReference type="OrthoDB" id="2271131at2759"/>
<dbReference type="SUPFAM" id="SSF48452">
    <property type="entry name" value="TPR-like"/>
    <property type="match status" value="1"/>
</dbReference>
<dbReference type="AlphaFoldDB" id="A0A1X2HBK0"/>
<dbReference type="SUPFAM" id="SSF81383">
    <property type="entry name" value="F-box domain"/>
    <property type="match status" value="1"/>
</dbReference>
<evidence type="ECO:0000313" key="2">
    <source>
        <dbReference type="EMBL" id="ORY96147.1"/>
    </source>
</evidence>
<organism evidence="2 3">
    <name type="scientific">Syncephalastrum racemosum</name>
    <name type="common">Filamentous fungus</name>
    <dbReference type="NCBI Taxonomy" id="13706"/>
    <lineage>
        <taxon>Eukaryota</taxon>
        <taxon>Fungi</taxon>
        <taxon>Fungi incertae sedis</taxon>
        <taxon>Mucoromycota</taxon>
        <taxon>Mucoromycotina</taxon>
        <taxon>Mucoromycetes</taxon>
        <taxon>Mucorales</taxon>
        <taxon>Syncephalastraceae</taxon>
        <taxon>Syncephalastrum</taxon>
    </lineage>
</organism>
<protein>
    <recommendedName>
        <fullName evidence="1">F-box domain-containing protein</fullName>
    </recommendedName>
</protein>
<comment type="caution">
    <text evidence="2">The sequence shown here is derived from an EMBL/GenBank/DDBJ whole genome shotgun (WGS) entry which is preliminary data.</text>
</comment>
<proteinExistence type="predicted"/>
<dbReference type="InterPro" id="IPR001810">
    <property type="entry name" value="F-box_dom"/>
</dbReference>
<dbReference type="InterPro" id="IPR036047">
    <property type="entry name" value="F-box-like_dom_sf"/>
</dbReference>
<evidence type="ECO:0000259" key="1">
    <source>
        <dbReference type="Pfam" id="PF12937"/>
    </source>
</evidence>
<evidence type="ECO:0000313" key="3">
    <source>
        <dbReference type="Proteomes" id="UP000242180"/>
    </source>
</evidence>
<dbReference type="Gene3D" id="1.20.1280.50">
    <property type="match status" value="1"/>
</dbReference>
<dbReference type="InterPro" id="IPR011990">
    <property type="entry name" value="TPR-like_helical_dom_sf"/>
</dbReference>
<sequence>MSLDSLQDTIQDALDASEDADFYEVERCLRQATHTVLNLRIEDHCKAKHYELALKDAHALMALDPSSPDGYAWAGKIWSDALYFSKAAETYSVALKEVKKPEAQFGPLYKEAVARRDRKVDPLGYLPGELVMRIFGYLSDMRMTCTYVSKTWRRLLLALPLWKCLEVYLTRQRASGYWQRGLEAYLQPHLEELTLSCKDNLCTVVSMLNAAECHQLRRVGKLKEK</sequence>
<name>A0A1X2HBK0_SYNRA</name>
<dbReference type="Proteomes" id="UP000242180">
    <property type="component" value="Unassembled WGS sequence"/>
</dbReference>
<keyword evidence="3" id="KW-1185">Reference proteome</keyword>
<dbReference type="Pfam" id="PF12937">
    <property type="entry name" value="F-box-like"/>
    <property type="match status" value="1"/>
</dbReference>
<feature type="domain" description="F-box" evidence="1">
    <location>
        <begin position="125"/>
        <end position="165"/>
    </location>
</feature>
<accession>A0A1X2HBK0</accession>
<gene>
    <name evidence="2" type="ORF">BCR43DRAFT_266722</name>
</gene>